<dbReference type="Gene3D" id="3.90.1150.10">
    <property type="entry name" value="Aspartate Aminotransferase, domain 1"/>
    <property type="match status" value="1"/>
</dbReference>
<accession>Q87JL5</accession>
<dbReference type="InterPro" id="IPR049704">
    <property type="entry name" value="Aminotrans_3_PPA_site"/>
</dbReference>
<keyword evidence="6" id="KW-0032">Aminotransferase</keyword>
<dbReference type="KEGG" id="vpa:VPA0234"/>
<comment type="similarity">
    <text evidence="2 4">Belongs to the class-III pyridoxal-phosphate-dependent aminotransferase family.</text>
</comment>
<name>Q87JL5_VIBPA</name>
<feature type="region of interest" description="Disordered" evidence="5">
    <location>
        <begin position="1"/>
        <end position="26"/>
    </location>
</feature>
<evidence type="ECO:0000256" key="3">
    <source>
        <dbReference type="ARBA" id="ARBA00022898"/>
    </source>
</evidence>
<dbReference type="Proteomes" id="UP000002493">
    <property type="component" value="Chromosome 2"/>
</dbReference>
<organism evidence="6 7">
    <name type="scientific">Vibrio parahaemolyticus serotype O3:K6 (strain RIMD 2210633)</name>
    <dbReference type="NCBI Taxonomy" id="223926"/>
    <lineage>
        <taxon>Bacteria</taxon>
        <taxon>Pseudomonadati</taxon>
        <taxon>Pseudomonadota</taxon>
        <taxon>Gammaproteobacteria</taxon>
        <taxon>Vibrionales</taxon>
        <taxon>Vibrionaceae</taxon>
        <taxon>Vibrio</taxon>
    </lineage>
</organism>
<evidence type="ECO:0000313" key="6">
    <source>
        <dbReference type="EMBL" id="BAC61577.1"/>
    </source>
</evidence>
<dbReference type="InterPro" id="IPR015421">
    <property type="entry name" value="PyrdxlP-dep_Trfase_major"/>
</dbReference>
<keyword evidence="3 4" id="KW-0663">Pyridoxal phosphate</keyword>
<dbReference type="PANTHER" id="PTHR43094">
    <property type="entry name" value="AMINOTRANSFERASE"/>
    <property type="match status" value="1"/>
</dbReference>
<dbReference type="DNASU" id="1190922"/>
<dbReference type="PANTHER" id="PTHR43094:SF1">
    <property type="entry name" value="AMINOTRANSFERASE CLASS-III"/>
    <property type="match status" value="1"/>
</dbReference>
<proteinExistence type="inferred from homology"/>
<dbReference type="RefSeq" id="WP_005481438.1">
    <property type="nucleotide sequence ID" value="NC_004605.1"/>
</dbReference>
<evidence type="ECO:0000256" key="1">
    <source>
        <dbReference type="ARBA" id="ARBA00001933"/>
    </source>
</evidence>
<dbReference type="EMBL" id="BA000032">
    <property type="protein sequence ID" value="BAC61577.1"/>
    <property type="molecule type" value="Genomic_DNA"/>
</dbReference>
<gene>
    <name evidence="6" type="ordered locus">VPA0234</name>
</gene>
<reference evidence="6 7" key="1">
    <citation type="journal article" date="2003" name="Lancet">
        <title>Genome sequence of Vibrio parahaemolyticus: a pathogenic mechanism distinct from that of V. cholerae.</title>
        <authorList>
            <person name="Makino K."/>
            <person name="Oshima K."/>
            <person name="Kurokawa K."/>
            <person name="Yokoyama K."/>
            <person name="Uda T."/>
            <person name="Tagomori K."/>
            <person name="Iijima Y."/>
            <person name="Najima M."/>
            <person name="Nakano M."/>
            <person name="Yamashita A."/>
            <person name="Kubota Y."/>
            <person name="Kimura S."/>
            <person name="Yasunaga T."/>
            <person name="Honda T."/>
            <person name="Shinagawa H."/>
            <person name="Hattori M."/>
            <person name="Iida T."/>
        </authorList>
    </citation>
    <scope>NUCLEOTIDE SEQUENCE [LARGE SCALE GENOMIC DNA]</scope>
    <source>
        <strain evidence="7">RIMD 2210633</strain>
    </source>
</reference>
<dbReference type="CDD" id="cd00610">
    <property type="entry name" value="OAT_like"/>
    <property type="match status" value="1"/>
</dbReference>
<comment type="cofactor">
    <cofactor evidence="1">
        <name>pyridoxal 5'-phosphate</name>
        <dbReference type="ChEBI" id="CHEBI:597326"/>
    </cofactor>
</comment>
<evidence type="ECO:0000256" key="2">
    <source>
        <dbReference type="ARBA" id="ARBA00008954"/>
    </source>
</evidence>
<dbReference type="PROSITE" id="PS00600">
    <property type="entry name" value="AA_TRANSFER_CLASS_3"/>
    <property type="match status" value="1"/>
</dbReference>
<sequence>MTQNIKPTHFRSEGDVNTTPARQAWNASMDDERTQVLLKRDSEVFLHQAMSTPCLDTLDAAEGIYIQDATGKKYMDFHGNNVHQLGYGHPHVIKRVQEQIAKLPFSPRRFTNETAIECAEKLTQICGGELNRVLFAPGGTSAVGMALKLARHITGNYKVVSLWDSFHGASLDAISVGGEACFRQGMGPLMAGVERIPPAVSYRGAFPVADGSDVHYADYLEYVIEKEGGVGAFIAEAVRNTDVQVPSKAYWKRIREICDKHNVMLIIDDIPNGMGRSGEWFTYQAYDIEPDMLCIGKGLGGGLVPIAAMVTKDKYNTAEQISMGHYTHEKSPIGCAAALATMEAIEQDGLLDKVKADSQFMREKLLEMKAKYPVIGDVRGIGMLWGIELVTDHESKARAYDEAEAVLYQCLNNGVSFKVSQGNVIQLSPPLIITREQLTEALAIFEEAIAKVCKDFNYF</sequence>
<dbReference type="InterPro" id="IPR015424">
    <property type="entry name" value="PyrdxlP-dep_Trfase"/>
</dbReference>
<dbReference type="PIRSF" id="PIRSF000521">
    <property type="entry name" value="Transaminase_4ab_Lys_Orn"/>
    <property type="match status" value="1"/>
</dbReference>
<dbReference type="GO" id="GO:0030170">
    <property type="term" value="F:pyridoxal phosphate binding"/>
    <property type="evidence" value="ECO:0007669"/>
    <property type="project" value="InterPro"/>
</dbReference>
<protein>
    <submittedName>
        <fullName evidence="6">Aminotransferase, class III</fullName>
    </submittedName>
</protein>
<evidence type="ECO:0000256" key="4">
    <source>
        <dbReference type="RuleBase" id="RU003560"/>
    </source>
</evidence>
<keyword evidence="6" id="KW-0808">Transferase</keyword>
<dbReference type="Pfam" id="PF00202">
    <property type="entry name" value="Aminotran_3"/>
    <property type="match status" value="1"/>
</dbReference>
<dbReference type="NCBIfam" id="NF004755">
    <property type="entry name" value="PRK06082.1"/>
    <property type="match status" value="1"/>
</dbReference>
<evidence type="ECO:0000256" key="5">
    <source>
        <dbReference type="SAM" id="MobiDB-lite"/>
    </source>
</evidence>
<evidence type="ECO:0000313" key="7">
    <source>
        <dbReference type="Proteomes" id="UP000002493"/>
    </source>
</evidence>
<dbReference type="Gene3D" id="3.40.640.10">
    <property type="entry name" value="Type I PLP-dependent aspartate aminotransferase-like (Major domain)"/>
    <property type="match status" value="1"/>
</dbReference>
<dbReference type="GO" id="GO:0008483">
    <property type="term" value="F:transaminase activity"/>
    <property type="evidence" value="ECO:0007669"/>
    <property type="project" value="UniProtKB-KW"/>
</dbReference>
<dbReference type="HOGENOM" id="CLU_016922_4_0_6"/>
<dbReference type="SUPFAM" id="SSF53383">
    <property type="entry name" value="PLP-dependent transferases"/>
    <property type="match status" value="1"/>
</dbReference>
<dbReference type="GeneID" id="1190922"/>
<dbReference type="AlphaFoldDB" id="Q87JL5"/>
<dbReference type="PATRIC" id="fig|223926.6.peg.3189"/>
<dbReference type="eggNOG" id="COG0160">
    <property type="taxonomic scope" value="Bacteria"/>
</dbReference>
<dbReference type="InterPro" id="IPR015422">
    <property type="entry name" value="PyrdxlP-dep_Trfase_small"/>
</dbReference>
<dbReference type="InterPro" id="IPR005814">
    <property type="entry name" value="Aminotrans_3"/>
</dbReference>